<dbReference type="InterPro" id="IPR058240">
    <property type="entry name" value="rSAM_sf"/>
</dbReference>
<dbReference type="SUPFAM" id="SSF52242">
    <property type="entry name" value="Cobalamin (vitamin B12)-binding domain"/>
    <property type="match status" value="1"/>
</dbReference>
<dbReference type="Gene3D" id="3.40.50.280">
    <property type="entry name" value="Cobalamin-binding domain"/>
    <property type="match status" value="1"/>
</dbReference>
<dbReference type="GO" id="GO:0051539">
    <property type="term" value="F:4 iron, 4 sulfur cluster binding"/>
    <property type="evidence" value="ECO:0007669"/>
    <property type="project" value="UniProtKB-KW"/>
</dbReference>
<evidence type="ECO:0000259" key="6">
    <source>
        <dbReference type="PROSITE" id="PS51332"/>
    </source>
</evidence>
<sequence>MEGDFLKILLTTLNSKFIHTNLAIRYLKEFAKDVQETEIREYTINNQADYILKDIYKGGYDAVFFSVYIWNVVDIMSLCENLKKVMPNLIIGLGGPEVSYDSENLMKEHKFIDYILYGEGEVTFRDVCLMLNGKMNAADIKGLVWRDGEKVVVNEERPYLQDLDLIPSPYDNMDPKEYENRIVYYESSRGCPFNCQYCLSSAIKGLRYFSLDRVKKDLKNLIDARVAQIKFIDRTFNAKKKTAMDIMKFLMENDNGFTTYHFEVTAHLIDDEMLEFLKDCKPGLFQFEIGVQSTDQNVLEACGRKDDFVKLSKVVKQIESYKNIHQHLDLIAGLPYEGYKGFEKSFNDVYNLEIEQLQLGFLKMIKGTGIRKMADMHGFEYKSYPPYEVLSNKYISYGEILKLKDIEEMVERYYNSGNFKMSMEFIVKRYYRESPFKFYEEFAEYHDSNGYFDAGQGKNQNYKILLDFYEERIGEDIELFRDILKYDYVSLGKTSNVPDFFVRNYPEDFKNRCHVFLQDDDNVKKYIPKHFDTPAKMIIKYVQFEPFRYDVEALKESIMINPEKIDNIVMFDYDISKIFEKSLSYRVEI</sequence>
<dbReference type="Pfam" id="PF13311">
    <property type="entry name" value="DUF4080"/>
    <property type="match status" value="1"/>
</dbReference>
<dbReference type="SFLD" id="SFLDS00029">
    <property type="entry name" value="Radical_SAM"/>
    <property type="match status" value="1"/>
</dbReference>
<dbReference type="InterPro" id="IPR023404">
    <property type="entry name" value="rSAM_horseshoe"/>
</dbReference>
<keyword evidence="3" id="KW-0479">Metal-binding</keyword>
<gene>
    <name evidence="8" type="ORF">CLOHIR_01808</name>
</gene>
<dbReference type="InterPro" id="IPR006638">
    <property type="entry name" value="Elp3/MiaA/NifB-like_rSAM"/>
</dbReference>
<dbReference type="InterPro" id="IPR006158">
    <property type="entry name" value="Cobalamin-bd"/>
</dbReference>
<reference evidence="8 9" key="1">
    <citation type="submission" date="2008-09" db="EMBL/GenBank/DDBJ databases">
        <authorList>
            <person name="Fulton L."/>
            <person name="Clifton S."/>
            <person name="Fulton B."/>
            <person name="Xu J."/>
            <person name="Minx P."/>
            <person name="Pepin K.H."/>
            <person name="Johnson M."/>
            <person name="Thiruvilangam P."/>
            <person name="Bhonagiri V."/>
            <person name="Nash W.E."/>
            <person name="Mardis E.R."/>
            <person name="Wilson R.K."/>
        </authorList>
    </citation>
    <scope>NUCLEOTIDE SEQUENCE [LARGE SCALE GENOMIC DNA]</scope>
    <source>
        <strain evidence="8 9">DSM 13275</strain>
    </source>
</reference>
<dbReference type="eggNOG" id="COG1032">
    <property type="taxonomic scope" value="Bacteria"/>
</dbReference>
<dbReference type="InterPro" id="IPR036724">
    <property type="entry name" value="Cobalamin-bd_sf"/>
</dbReference>
<evidence type="ECO:0000256" key="2">
    <source>
        <dbReference type="ARBA" id="ARBA00022691"/>
    </source>
</evidence>
<dbReference type="SMART" id="SM00729">
    <property type="entry name" value="Elp3"/>
    <property type="match status" value="1"/>
</dbReference>
<dbReference type="InterPro" id="IPR025288">
    <property type="entry name" value="DUF4080"/>
</dbReference>
<dbReference type="GO" id="GO:0046872">
    <property type="term" value="F:metal ion binding"/>
    <property type="evidence" value="ECO:0007669"/>
    <property type="project" value="UniProtKB-KW"/>
</dbReference>
<proteinExistence type="predicted"/>
<evidence type="ECO:0000259" key="7">
    <source>
        <dbReference type="PROSITE" id="PS51918"/>
    </source>
</evidence>
<dbReference type="InterPro" id="IPR034466">
    <property type="entry name" value="Methyltransferase_Class_B"/>
</dbReference>
<dbReference type="SFLD" id="SFLDG01082">
    <property type="entry name" value="B12-binding_domain_containing"/>
    <property type="match status" value="1"/>
</dbReference>
<dbReference type="InterPro" id="IPR051198">
    <property type="entry name" value="BchE-like"/>
</dbReference>
<dbReference type="Pfam" id="PF02310">
    <property type="entry name" value="B12-binding"/>
    <property type="match status" value="1"/>
</dbReference>
<keyword evidence="4" id="KW-0408">Iron</keyword>
<evidence type="ECO:0000256" key="5">
    <source>
        <dbReference type="ARBA" id="ARBA00023014"/>
    </source>
</evidence>
<evidence type="ECO:0000313" key="8">
    <source>
        <dbReference type="EMBL" id="EEA84577.1"/>
    </source>
</evidence>
<accession>B6G102</accession>
<dbReference type="STRING" id="500633.CLOHIR_01808"/>
<comment type="caution">
    <text evidence="8">The sequence shown here is derived from an EMBL/GenBank/DDBJ whole genome shotgun (WGS) entry which is preliminary data.</text>
</comment>
<dbReference type="GO" id="GO:0005829">
    <property type="term" value="C:cytosol"/>
    <property type="evidence" value="ECO:0007669"/>
    <property type="project" value="TreeGrafter"/>
</dbReference>
<dbReference type="Gene3D" id="3.80.30.20">
    <property type="entry name" value="tm_1862 like domain"/>
    <property type="match status" value="1"/>
</dbReference>
<dbReference type="Pfam" id="PF04055">
    <property type="entry name" value="Radical_SAM"/>
    <property type="match status" value="1"/>
</dbReference>
<reference evidence="8 9" key="2">
    <citation type="submission" date="2008-10" db="EMBL/GenBank/DDBJ databases">
        <title>Draft genome sequence of Clostridium hiranonis (DSM 13275).</title>
        <authorList>
            <person name="Sudarsanam P."/>
            <person name="Ley R."/>
            <person name="Guruge J."/>
            <person name="Turnbaugh P.J."/>
            <person name="Mahowald M."/>
            <person name="Liep D."/>
            <person name="Gordon J."/>
        </authorList>
    </citation>
    <scope>NUCLEOTIDE SEQUENCE [LARGE SCALE GENOMIC DNA]</scope>
    <source>
        <strain evidence="8 9">DSM 13275</strain>
    </source>
</reference>
<dbReference type="PANTHER" id="PTHR43409">
    <property type="entry name" value="ANAEROBIC MAGNESIUM-PROTOPORPHYRIN IX MONOMETHYL ESTER CYCLASE-RELATED"/>
    <property type="match status" value="1"/>
</dbReference>
<evidence type="ECO:0000256" key="1">
    <source>
        <dbReference type="ARBA" id="ARBA00001966"/>
    </source>
</evidence>
<dbReference type="CDD" id="cd01335">
    <property type="entry name" value="Radical_SAM"/>
    <property type="match status" value="1"/>
</dbReference>
<keyword evidence="9" id="KW-1185">Reference proteome</keyword>
<dbReference type="EMBL" id="ABWP01000070">
    <property type="protein sequence ID" value="EEA84577.1"/>
    <property type="molecule type" value="Genomic_DNA"/>
</dbReference>
<dbReference type="GO" id="GO:0003824">
    <property type="term" value="F:catalytic activity"/>
    <property type="evidence" value="ECO:0007669"/>
    <property type="project" value="InterPro"/>
</dbReference>
<evidence type="ECO:0000256" key="3">
    <source>
        <dbReference type="ARBA" id="ARBA00022723"/>
    </source>
</evidence>
<organism evidence="8 9">
    <name type="scientific">Peptacetobacter hiranonis (strain DSM 13275 / JCM 10541 / KCTC 15199 / TO-931)</name>
    <name type="common">Clostridium hiranonis</name>
    <dbReference type="NCBI Taxonomy" id="500633"/>
    <lineage>
        <taxon>Bacteria</taxon>
        <taxon>Bacillati</taxon>
        <taxon>Bacillota</taxon>
        <taxon>Clostridia</taxon>
        <taxon>Peptostreptococcales</taxon>
        <taxon>Peptostreptococcaceae</taxon>
        <taxon>Peptacetobacter</taxon>
    </lineage>
</organism>
<keyword evidence="2" id="KW-0949">S-adenosyl-L-methionine</keyword>
<dbReference type="SFLD" id="SFLDG01123">
    <property type="entry name" value="methyltransferase_(Class_B)"/>
    <property type="match status" value="1"/>
</dbReference>
<protein>
    <submittedName>
        <fullName evidence="8">Radical SAM domain protein</fullName>
    </submittedName>
</protein>
<dbReference type="PROSITE" id="PS51332">
    <property type="entry name" value="B12_BINDING"/>
    <property type="match status" value="1"/>
</dbReference>
<dbReference type="AlphaFoldDB" id="B6G102"/>
<name>B6G102_PEPHT</name>
<evidence type="ECO:0000256" key="4">
    <source>
        <dbReference type="ARBA" id="ARBA00023004"/>
    </source>
</evidence>
<feature type="domain" description="B12-binding" evidence="6">
    <location>
        <begin position="6"/>
        <end position="138"/>
    </location>
</feature>
<dbReference type="Proteomes" id="UP000003178">
    <property type="component" value="Unassembled WGS sequence"/>
</dbReference>
<dbReference type="GO" id="GO:0031419">
    <property type="term" value="F:cobalamin binding"/>
    <property type="evidence" value="ECO:0007669"/>
    <property type="project" value="InterPro"/>
</dbReference>
<dbReference type="PANTHER" id="PTHR43409:SF16">
    <property type="entry name" value="SLR0320 PROTEIN"/>
    <property type="match status" value="1"/>
</dbReference>
<evidence type="ECO:0000313" key="9">
    <source>
        <dbReference type="Proteomes" id="UP000003178"/>
    </source>
</evidence>
<dbReference type="HOGENOM" id="CLU_021572_1_0_9"/>
<dbReference type="CDD" id="cd02068">
    <property type="entry name" value="radical_SAM_B12_BD"/>
    <property type="match status" value="1"/>
</dbReference>
<comment type="cofactor">
    <cofactor evidence="1">
        <name>[4Fe-4S] cluster</name>
        <dbReference type="ChEBI" id="CHEBI:49883"/>
    </cofactor>
</comment>
<dbReference type="InterPro" id="IPR007197">
    <property type="entry name" value="rSAM"/>
</dbReference>
<feature type="domain" description="Radical SAM core" evidence="7">
    <location>
        <begin position="177"/>
        <end position="400"/>
    </location>
</feature>
<dbReference type="SUPFAM" id="SSF102114">
    <property type="entry name" value="Radical SAM enzymes"/>
    <property type="match status" value="1"/>
</dbReference>
<keyword evidence="5" id="KW-0411">Iron-sulfur</keyword>
<dbReference type="PROSITE" id="PS51918">
    <property type="entry name" value="RADICAL_SAM"/>
    <property type="match status" value="1"/>
</dbReference>